<reference evidence="6" key="1">
    <citation type="journal article" date="2024" name="Algal Res.">
        <title>Biochemical, toxicological and genomic investigation of a high-biomass producing Limnothrix strain isolated from Italian shallow drinking water reservoir.</title>
        <authorList>
            <person name="Simonazzi M."/>
            <person name="Shishido T.K."/>
            <person name="Delbaje E."/>
            <person name="Wahlsten M."/>
            <person name="Fewer D.P."/>
            <person name="Sivonen K."/>
            <person name="Pezzolesi L."/>
            <person name="Pistocchi R."/>
        </authorList>
    </citation>
    <scope>NUCLEOTIDE SEQUENCE [LARGE SCALE GENOMIC DNA]</scope>
    <source>
        <strain evidence="6">LRLZ20PSL1</strain>
    </source>
</reference>
<keyword evidence="4" id="KW-0949">S-adenosyl-L-methionine</keyword>
<evidence type="ECO:0000313" key="5">
    <source>
        <dbReference type="EMBL" id="MFG3818319.1"/>
    </source>
</evidence>
<organism evidence="5 6">
    <name type="scientific">Limnothrix redekei LRLZ20PSL1</name>
    <dbReference type="NCBI Taxonomy" id="3112953"/>
    <lineage>
        <taxon>Bacteria</taxon>
        <taxon>Bacillati</taxon>
        <taxon>Cyanobacteriota</taxon>
        <taxon>Cyanophyceae</taxon>
        <taxon>Pseudanabaenales</taxon>
        <taxon>Pseudanabaenaceae</taxon>
        <taxon>Limnothrix</taxon>
    </lineage>
</organism>
<dbReference type="PANTHER" id="PTHR32183:SF6">
    <property type="entry name" value="CYSTEINE SULFINATE DESULFINASE_CYSTEINE DESULFURASE AND RELATED ENZYMES"/>
    <property type="match status" value="1"/>
</dbReference>
<evidence type="ECO:0000256" key="3">
    <source>
        <dbReference type="ARBA" id="ARBA00022679"/>
    </source>
</evidence>
<keyword evidence="3" id="KW-0808">Transferase</keyword>
<comment type="caution">
    <text evidence="5">The sequence shown here is derived from an EMBL/GenBank/DDBJ whole genome shotgun (WGS) entry which is preliminary data.</text>
</comment>
<keyword evidence="2 5" id="KW-0489">Methyltransferase</keyword>
<dbReference type="GO" id="GO:0032259">
    <property type="term" value="P:methylation"/>
    <property type="evidence" value="ECO:0007669"/>
    <property type="project" value="UniProtKB-KW"/>
</dbReference>
<dbReference type="EMBL" id="JAZAQF010000069">
    <property type="protein sequence ID" value="MFG3818319.1"/>
    <property type="molecule type" value="Genomic_DNA"/>
</dbReference>
<protein>
    <submittedName>
        <fullName evidence="5">Methyltransferase domain-containing protein</fullName>
    </submittedName>
</protein>
<gene>
    <name evidence="5" type="ORF">VPK24_11780</name>
</gene>
<dbReference type="Gene3D" id="3.40.50.150">
    <property type="entry name" value="Vaccinia Virus protein VP39"/>
    <property type="match status" value="1"/>
</dbReference>
<evidence type="ECO:0000256" key="1">
    <source>
        <dbReference type="ARBA" id="ARBA00022553"/>
    </source>
</evidence>
<dbReference type="Pfam" id="PF05724">
    <property type="entry name" value="TPMT"/>
    <property type="match status" value="1"/>
</dbReference>
<sequence>MVLSEEQPTIDFWETAYQTGKTGWDLGQPSPVLAAWADRPDVKPGGRMAVVGCGRGHDAVFLADRGFQVVGFDLAPSAIAEADQAARDRGVAAEFVQADIFNLAANWVGQFDWVIEHTCFCAIDPSLRPAYVQAVRSLLKDQGSLVAVFFAHDRPGGPPFGTSIAEIQQLFEPQFVIQELQRSAHSINRRRNEEYLGWLRPRLSS</sequence>
<dbReference type="RefSeq" id="WP_393013584.1">
    <property type="nucleotide sequence ID" value="NZ_JAZAQF010000069.1"/>
</dbReference>
<proteinExistence type="predicted"/>
<dbReference type="Proteomes" id="UP001604335">
    <property type="component" value="Unassembled WGS sequence"/>
</dbReference>
<dbReference type="GO" id="GO:0008168">
    <property type="term" value="F:methyltransferase activity"/>
    <property type="evidence" value="ECO:0007669"/>
    <property type="project" value="UniProtKB-KW"/>
</dbReference>
<dbReference type="InterPro" id="IPR029063">
    <property type="entry name" value="SAM-dependent_MTases_sf"/>
</dbReference>
<dbReference type="CDD" id="cd02440">
    <property type="entry name" value="AdoMet_MTases"/>
    <property type="match status" value="1"/>
</dbReference>
<dbReference type="PROSITE" id="PS51585">
    <property type="entry name" value="SAM_MT_TPMT"/>
    <property type="match status" value="1"/>
</dbReference>
<evidence type="ECO:0000313" key="6">
    <source>
        <dbReference type="Proteomes" id="UP001604335"/>
    </source>
</evidence>
<dbReference type="PANTHER" id="PTHR32183">
    <property type="match status" value="1"/>
</dbReference>
<accession>A0ABW7CDR9</accession>
<keyword evidence="1" id="KW-0597">Phosphoprotein</keyword>
<dbReference type="InterPro" id="IPR008854">
    <property type="entry name" value="TPMT"/>
</dbReference>
<evidence type="ECO:0000256" key="4">
    <source>
        <dbReference type="ARBA" id="ARBA00022691"/>
    </source>
</evidence>
<evidence type="ECO:0000256" key="2">
    <source>
        <dbReference type="ARBA" id="ARBA00022603"/>
    </source>
</evidence>
<dbReference type="SUPFAM" id="SSF53335">
    <property type="entry name" value="S-adenosyl-L-methionine-dependent methyltransferases"/>
    <property type="match status" value="1"/>
</dbReference>
<keyword evidence="6" id="KW-1185">Reference proteome</keyword>
<name>A0ABW7CDR9_9CYAN</name>